<evidence type="ECO:0000313" key="3">
    <source>
        <dbReference type="EMBL" id="SKA25635.1"/>
    </source>
</evidence>
<evidence type="ECO:0000256" key="2">
    <source>
        <dbReference type="ARBA" id="ARBA00022729"/>
    </source>
</evidence>
<reference evidence="4" key="1">
    <citation type="submission" date="2017-02" db="EMBL/GenBank/DDBJ databases">
        <authorList>
            <person name="Varghese N."/>
            <person name="Submissions S."/>
        </authorList>
    </citation>
    <scope>NUCLEOTIDE SEQUENCE [LARGE SCALE GENOMIC DNA]</scope>
    <source>
        <strain evidence="4">ATCC 27094</strain>
    </source>
</reference>
<proteinExistence type="inferred from homology"/>
<dbReference type="EMBL" id="FUWJ01000007">
    <property type="protein sequence ID" value="SKA25635.1"/>
    <property type="molecule type" value="Genomic_DNA"/>
</dbReference>
<keyword evidence="4" id="KW-1185">Reference proteome</keyword>
<name>A0A1T4SBR3_9HYPH</name>
<dbReference type="Gene3D" id="2.60.40.2480">
    <property type="entry name" value="Periplasmic metal-binding protein Tp34-type"/>
    <property type="match status" value="1"/>
</dbReference>
<dbReference type="Proteomes" id="UP000190092">
    <property type="component" value="Unassembled WGS sequence"/>
</dbReference>
<dbReference type="OrthoDB" id="1495621at2"/>
<dbReference type="InterPro" id="IPR018470">
    <property type="entry name" value="Metal-bd_Tp34-typ"/>
</dbReference>
<comment type="similarity">
    <text evidence="1">Belongs to the UPF0423 family.</text>
</comment>
<dbReference type="InterPro" id="IPR038482">
    <property type="entry name" value="Tp34-type_sf"/>
</dbReference>
<dbReference type="STRING" id="225324.SAMN02745126_04555"/>
<evidence type="ECO:0000313" key="4">
    <source>
        <dbReference type="Proteomes" id="UP000190092"/>
    </source>
</evidence>
<gene>
    <name evidence="3" type="ORF">SAMN02745126_04555</name>
</gene>
<dbReference type="Pfam" id="PF10634">
    <property type="entry name" value="Iron_transport"/>
    <property type="match status" value="1"/>
</dbReference>
<keyword evidence="2" id="KW-0732">Signal</keyword>
<organism evidence="3 4">
    <name type="scientific">Enhydrobacter aerosaccus</name>
    <dbReference type="NCBI Taxonomy" id="225324"/>
    <lineage>
        <taxon>Bacteria</taxon>
        <taxon>Pseudomonadati</taxon>
        <taxon>Pseudomonadota</taxon>
        <taxon>Alphaproteobacteria</taxon>
        <taxon>Hyphomicrobiales</taxon>
        <taxon>Enhydrobacter</taxon>
    </lineage>
</organism>
<dbReference type="PIRSF" id="PIRSF017018">
    <property type="entry name" value="Tp34"/>
    <property type="match status" value="1"/>
</dbReference>
<dbReference type="AlphaFoldDB" id="A0A1T4SBR3"/>
<protein>
    <recommendedName>
        <fullName evidence="5">Fe2+ transport protein</fullName>
    </recommendedName>
</protein>
<dbReference type="RefSeq" id="WP_085936210.1">
    <property type="nucleotide sequence ID" value="NZ_FUWJ01000007.1"/>
</dbReference>
<sequence length="172" mass="19046">MRRLALIAAVATAVASWANLGWAREYYVGGPVQKFDMEIVANYLVGIEMAPMTAGMVHGPDVIHLEADVHATADNGNGYPDGAWVGYLTIEYVLEKEGTSWKASGMLKPMIAKDGPHYADNVRMDGPGTYMVTYRFTPPEANGFLRHVDKETGVPAWWKPFTEIFTFAYPQK</sequence>
<evidence type="ECO:0008006" key="5">
    <source>
        <dbReference type="Google" id="ProtNLM"/>
    </source>
</evidence>
<evidence type="ECO:0000256" key="1">
    <source>
        <dbReference type="ARBA" id="ARBA00010013"/>
    </source>
</evidence>
<accession>A0A1T4SBR3</accession>